<dbReference type="PRINTS" id="PR01039">
    <property type="entry name" value="TRNASYNTHTRP"/>
</dbReference>
<evidence type="ECO:0000313" key="16">
    <source>
        <dbReference type="Proteomes" id="UP000625711"/>
    </source>
</evidence>
<dbReference type="OrthoDB" id="15808at2759"/>
<organism evidence="15 16">
    <name type="scientific">Rhynchophorus ferrugineus</name>
    <name type="common">Red palm weevil</name>
    <name type="synonym">Curculio ferrugineus</name>
    <dbReference type="NCBI Taxonomy" id="354439"/>
    <lineage>
        <taxon>Eukaryota</taxon>
        <taxon>Metazoa</taxon>
        <taxon>Ecdysozoa</taxon>
        <taxon>Arthropoda</taxon>
        <taxon>Hexapoda</taxon>
        <taxon>Insecta</taxon>
        <taxon>Pterygota</taxon>
        <taxon>Neoptera</taxon>
        <taxon>Endopterygota</taxon>
        <taxon>Coleoptera</taxon>
        <taxon>Polyphaga</taxon>
        <taxon>Cucujiformia</taxon>
        <taxon>Curculionidae</taxon>
        <taxon>Dryophthorinae</taxon>
        <taxon>Rhynchophorus</taxon>
    </lineage>
</organism>
<evidence type="ECO:0000256" key="4">
    <source>
        <dbReference type="ARBA" id="ARBA00022598"/>
    </source>
</evidence>
<evidence type="ECO:0000256" key="8">
    <source>
        <dbReference type="ARBA" id="ARBA00023146"/>
    </source>
</evidence>
<evidence type="ECO:0000256" key="9">
    <source>
        <dbReference type="ARBA" id="ARBA00030268"/>
    </source>
</evidence>
<dbReference type="EC" id="6.1.1.2" evidence="3"/>
<dbReference type="InterPro" id="IPR001412">
    <property type="entry name" value="aa-tRNA-synth_I_CS"/>
</dbReference>
<dbReference type="PANTHER" id="PTHR43766">
    <property type="entry name" value="TRYPTOPHAN--TRNA LIGASE, MITOCHONDRIAL"/>
    <property type="match status" value="1"/>
</dbReference>
<evidence type="ECO:0000256" key="13">
    <source>
        <dbReference type="ARBA" id="ARBA00080951"/>
    </source>
</evidence>
<keyword evidence="16" id="KW-1185">Reference proteome</keyword>
<dbReference type="Gene3D" id="1.10.240.10">
    <property type="entry name" value="Tyrosyl-Transfer RNA Synthetase"/>
    <property type="match status" value="1"/>
</dbReference>
<dbReference type="Gene3D" id="3.40.50.620">
    <property type="entry name" value="HUPs"/>
    <property type="match status" value="1"/>
</dbReference>
<name>A0A834MDE1_RHYFE</name>
<evidence type="ECO:0000256" key="7">
    <source>
        <dbReference type="ARBA" id="ARBA00022917"/>
    </source>
</evidence>
<proteinExistence type="inferred from homology"/>
<dbReference type="InterPro" id="IPR050203">
    <property type="entry name" value="Trp-tRNA_synthetase"/>
</dbReference>
<dbReference type="NCBIfam" id="TIGR00233">
    <property type="entry name" value="trpS"/>
    <property type="match status" value="1"/>
</dbReference>
<dbReference type="FunFam" id="1.10.240.10:FF:000002">
    <property type="entry name" value="Tryptophan--tRNA ligase"/>
    <property type="match status" value="1"/>
</dbReference>
<reference evidence="15" key="1">
    <citation type="submission" date="2020-08" db="EMBL/GenBank/DDBJ databases">
        <title>Genome sequencing and assembly of the red palm weevil Rhynchophorus ferrugineus.</title>
        <authorList>
            <person name="Dias G.B."/>
            <person name="Bergman C.M."/>
            <person name="Manee M."/>
        </authorList>
    </citation>
    <scope>NUCLEOTIDE SEQUENCE</scope>
    <source>
        <strain evidence="15">AA-2017</strain>
        <tissue evidence="15">Whole larva</tissue>
    </source>
</reference>
<sequence length="365" mass="41075">MLGKYLLTNVKKCFIRQFSSHNNYPKRIFSGIQPTGSIHLGNYLGAIAQWIKLQQENENLILSIADLHSITLPHDPEKLSQNIFELTATLLACGINTQKTILFQQSTVHTHAELSWCLGCITTMARLAHLPQYKEKSVELKDIPLGLFVYPVLQAADILAYKATHVPVGEDQVQQIQLAQELTRIFNHKFGQTFPTPHTLITSSEYGRIKSLRNPTKKMSKSDPDIKSRICLTDSTDDIVNKIKKAVTDFTSEVTFNPEERPGVSNLISIHSFVTNKSVDDICREAENLNTGQYKMVVADAVVSYIKPIQESISRYLDDKTYLVGILEEGRDKAFGISQNTLEEVHQKMGLKVLLKEATKITMKS</sequence>
<comment type="catalytic activity">
    <reaction evidence="10">
        <text>tRNA(Trp) + L-tryptophan + ATP = L-tryptophyl-tRNA(Trp) + AMP + diphosphate + H(+)</text>
        <dbReference type="Rhea" id="RHEA:24080"/>
        <dbReference type="Rhea" id="RHEA-COMP:9671"/>
        <dbReference type="Rhea" id="RHEA-COMP:9705"/>
        <dbReference type="ChEBI" id="CHEBI:15378"/>
        <dbReference type="ChEBI" id="CHEBI:30616"/>
        <dbReference type="ChEBI" id="CHEBI:33019"/>
        <dbReference type="ChEBI" id="CHEBI:57912"/>
        <dbReference type="ChEBI" id="CHEBI:78442"/>
        <dbReference type="ChEBI" id="CHEBI:78535"/>
        <dbReference type="ChEBI" id="CHEBI:456215"/>
        <dbReference type="EC" id="6.1.1.2"/>
    </reaction>
</comment>
<evidence type="ECO:0000256" key="1">
    <source>
        <dbReference type="ARBA" id="ARBA00004305"/>
    </source>
</evidence>
<comment type="function">
    <text evidence="11">Catalyzes the attachment of tryptophan to tRNA(Trp) in a two-step reaction: tryptophan is first activated by ATP to form Trp-AMP and then transferred to the acceptor end of tRNA(Trp).</text>
</comment>
<dbReference type="Proteomes" id="UP000625711">
    <property type="component" value="Unassembled WGS sequence"/>
</dbReference>
<comment type="subcellular location">
    <subcellularLocation>
        <location evidence="1">Mitochondrion matrix</location>
    </subcellularLocation>
</comment>
<dbReference type="EMBL" id="JAACXV010013107">
    <property type="protein sequence ID" value="KAF7274064.1"/>
    <property type="molecule type" value="Genomic_DNA"/>
</dbReference>
<dbReference type="HAMAP" id="MF_00140_B">
    <property type="entry name" value="Trp_tRNA_synth_B"/>
    <property type="match status" value="1"/>
</dbReference>
<keyword evidence="8 14" id="KW-0030">Aminoacyl-tRNA synthetase</keyword>
<dbReference type="InterPro" id="IPR002306">
    <property type="entry name" value="Trp-tRNA-ligase"/>
</dbReference>
<evidence type="ECO:0000256" key="14">
    <source>
        <dbReference type="RuleBase" id="RU363036"/>
    </source>
</evidence>
<keyword evidence="4 14" id="KW-0436">Ligase</keyword>
<dbReference type="CDD" id="cd00806">
    <property type="entry name" value="TrpRS_core"/>
    <property type="match status" value="1"/>
</dbReference>
<protein>
    <recommendedName>
        <fullName evidence="12">Tryptophan--tRNA ligase, mitochondrial</fullName>
        <ecNumber evidence="3">6.1.1.2</ecNumber>
    </recommendedName>
    <alternativeName>
        <fullName evidence="13">(Mt)TrpRS</fullName>
    </alternativeName>
    <alternativeName>
        <fullName evidence="9">Tryptophanyl-tRNA synthetase</fullName>
    </alternativeName>
</protein>
<evidence type="ECO:0000256" key="12">
    <source>
        <dbReference type="ARBA" id="ARBA00069760"/>
    </source>
</evidence>
<evidence type="ECO:0000256" key="6">
    <source>
        <dbReference type="ARBA" id="ARBA00022840"/>
    </source>
</evidence>
<dbReference type="InterPro" id="IPR002305">
    <property type="entry name" value="aa-tRNA-synth_Ic"/>
</dbReference>
<evidence type="ECO:0000256" key="11">
    <source>
        <dbReference type="ARBA" id="ARBA00059972"/>
    </source>
</evidence>
<dbReference type="FunFam" id="3.40.50.620:FF:000082">
    <property type="entry name" value="MSW1p Mitochondrial tryptophanyl-tRNA synthetase"/>
    <property type="match status" value="1"/>
</dbReference>
<comment type="similarity">
    <text evidence="2 14">Belongs to the class-I aminoacyl-tRNA synthetase family.</text>
</comment>
<evidence type="ECO:0000256" key="5">
    <source>
        <dbReference type="ARBA" id="ARBA00022741"/>
    </source>
</evidence>
<dbReference type="AlphaFoldDB" id="A0A834MDE1"/>
<dbReference type="GO" id="GO:0005759">
    <property type="term" value="C:mitochondrial matrix"/>
    <property type="evidence" value="ECO:0007669"/>
    <property type="project" value="UniProtKB-SubCell"/>
</dbReference>
<evidence type="ECO:0000256" key="10">
    <source>
        <dbReference type="ARBA" id="ARBA00049929"/>
    </source>
</evidence>
<dbReference type="InterPro" id="IPR024109">
    <property type="entry name" value="Trp-tRNA-ligase_bac-type"/>
</dbReference>
<evidence type="ECO:0000256" key="2">
    <source>
        <dbReference type="ARBA" id="ARBA00005594"/>
    </source>
</evidence>
<dbReference type="PANTHER" id="PTHR43766:SF1">
    <property type="entry name" value="TRYPTOPHAN--TRNA LIGASE, MITOCHONDRIAL"/>
    <property type="match status" value="1"/>
</dbReference>
<dbReference type="SUPFAM" id="SSF52374">
    <property type="entry name" value="Nucleotidylyl transferase"/>
    <property type="match status" value="1"/>
</dbReference>
<evidence type="ECO:0000313" key="15">
    <source>
        <dbReference type="EMBL" id="KAF7274064.1"/>
    </source>
</evidence>
<gene>
    <name evidence="15" type="ORF">GWI33_013256</name>
</gene>
<comment type="caution">
    <text evidence="15">The sequence shown here is derived from an EMBL/GenBank/DDBJ whole genome shotgun (WGS) entry which is preliminary data.</text>
</comment>
<evidence type="ECO:0000256" key="3">
    <source>
        <dbReference type="ARBA" id="ARBA00013161"/>
    </source>
</evidence>
<dbReference type="GO" id="GO:0005524">
    <property type="term" value="F:ATP binding"/>
    <property type="evidence" value="ECO:0007669"/>
    <property type="project" value="UniProtKB-KW"/>
</dbReference>
<dbReference type="PROSITE" id="PS00178">
    <property type="entry name" value="AA_TRNA_LIGASE_I"/>
    <property type="match status" value="1"/>
</dbReference>
<keyword evidence="5 14" id="KW-0547">Nucleotide-binding</keyword>
<accession>A0A834MDE1</accession>
<dbReference type="Pfam" id="PF00579">
    <property type="entry name" value="tRNA-synt_1b"/>
    <property type="match status" value="1"/>
</dbReference>
<keyword evidence="6 14" id="KW-0067">ATP-binding</keyword>
<dbReference type="GO" id="GO:0070183">
    <property type="term" value="P:mitochondrial tryptophanyl-tRNA aminoacylation"/>
    <property type="evidence" value="ECO:0007669"/>
    <property type="project" value="TreeGrafter"/>
</dbReference>
<dbReference type="InterPro" id="IPR014729">
    <property type="entry name" value="Rossmann-like_a/b/a_fold"/>
</dbReference>
<keyword evidence="7 14" id="KW-0648">Protein biosynthesis</keyword>
<dbReference type="GO" id="GO:0004830">
    <property type="term" value="F:tryptophan-tRNA ligase activity"/>
    <property type="evidence" value="ECO:0007669"/>
    <property type="project" value="UniProtKB-EC"/>
</dbReference>